<reference evidence="3 4" key="1">
    <citation type="submission" date="2016-10" db="EMBL/GenBank/DDBJ databases">
        <authorList>
            <person name="de Groot N.N."/>
        </authorList>
    </citation>
    <scope>NUCLEOTIDE SEQUENCE [LARGE SCALE GENOMIC DNA]</scope>
    <source>
        <strain evidence="3 4">DSM 43067</strain>
    </source>
</reference>
<keyword evidence="4" id="KW-1185">Reference proteome</keyword>
<dbReference type="InParanoid" id="A0A1I5WRL6"/>
<evidence type="ECO:0000313" key="4">
    <source>
        <dbReference type="Proteomes" id="UP000183413"/>
    </source>
</evidence>
<evidence type="ECO:0000313" key="3">
    <source>
        <dbReference type="EMBL" id="SFQ22435.1"/>
    </source>
</evidence>
<keyword evidence="3" id="KW-0238">DNA-binding</keyword>
<dbReference type="InterPro" id="IPR025736">
    <property type="entry name" value="PucR_C-HTH_dom"/>
</dbReference>
<dbReference type="eggNOG" id="COG2203">
    <property type="taxonomic scope" value="Bacteria"/>
</dbReference>
<dbReference type="PANTHER" id="PTHR33744:SF7">
    <property type="entry name" value="PUCR FAMILY TRANSCRIPTIONAL REGULATOR"/>
    <property type="match status" value="1"/>
</dbReference>
<dbReference type="Pfam" id="PF13185">
    <property type="entry name" value="GAF_2"/>
    <property type="match status" value="1"/>
</dbReference>
<dbReference type="InterPro" id="IPR051448">
    <property type="entry name" value="CdaR-like_regulators"/>
</dbReference>
<dbReference type="STRING" id="1993.SAMN04489713_124104"/>
<proteinExistence type="inferred from homology"/>
<dbReference type="InterPro" id="IPR042070">
    <property type="entry name" value="PucR_C-HTH_sf"/>
</dbReference>
<dbReference type="SMART" id="SM00065">
    <property type="entry name" value="GAF"/>
    <property type="match status" value="1"/>
</dbReference>
<comment type="similarity">
    <text evidence="1">Belongs to the CdaR family.</text>
</comment>
<dbReference type="Gene3D" id="3.30.450.40">
    <property type="match status" value="1"/>
</dbReference>
<dbReference type="SUPFAM" id="SSF55781">
    <property type="entry name" value="GAF domain-like"/>
    <property type="match status" value="1"/>
</dbReference>
<name>A0A1I5WRL6_9ACTN</name>
<evidence type="ECO:0000256" key="1">
    <source>
        <dbReference type="ARBA" id="ARBA00006754"/>
    </source>
</evidence>
<dbReference type="Pfam" id="PF17853">
    <property type="entry name" value="GGDEF_2"/>
    <property type="match status" value="1"/>
</dbReference>
<dbReference type="GeneID" id="99652521"/>
<feature type="domain" description="GAF" evidence="2">
    <location>
        <begin position="27"/>
        <end position="175"/>
    </location>
</feature>
<protein>
    <submittedName>
        <fullName evidence="3">DNA-binding transcriptional regulator, PucR family</fullName>
    </submittedName>
</protein>
<dbReference type="InterPro" id="IPR029016">
    <property type="entry name" value="GAF-like_dom_sf"/>
</dbReference>
<dbReference type="EMBL" id="FOVH01000024">
    <property type="protein sequence ID" value="SFQ22435.1"/>
    <property type="molecule type" value="Genomic_DNA"/>
</dbReference>
<dbReference type="Proteomes" id="UP000183413">
    <property type="component" value="Unassembled WGS sequence"/>
</dbReference>
<accession>A0A1I5WRL6</accession>
<dbReference type="InterPro" id="IPR041522">
    <property type="entry name" value="CdaR_GGDEF"/>
</dbReference>
<dbReference type="PANTHER" id="PTHR33744">
    <property type="entry name" value="CARBOHYDRATE DIACID REGULATOR"/>
    <property type="match status" value="1"/>
</dbReference>
<dbReference type="AlphaFoldDB" id="A0A1I5WRL6"/>
<dbReference type="GO" id="GO:0003677">
    <property type="term" value="F:DNA binding"/>
    <property type="evidence" value="ECO:0007669"/>
    <property type="project" value="UniProtKB-KW"/>
</dbReference>
<sequence length="549" mass="60000">MTALSILPDAPQETDAAFLRRLLAANDATQALQIAVDHVVEALGCAVSWAGLIEGEYLVMGAHAGLISTEMSSAWRLKVGEGIGGRVAAERRPYMSRDYRHDSRRVPLMKRLIDNEGIQATLVVPLLMGDEALGVLYAAQRRPYPWAEAEQQVLDRIGQDLAIRLRQLDVDGRREERVRVAELKYERTLGAQRECAVLAGSLAAQEDSGAALDLLALKVGGLVELRNRDGRLLRSAGDVGDGNPRVVWRRELQGTGGLTMSVVDVVDLDEVAAATVELATGLFRLQFLRLREHERTVEQLHGEMLDQLLTGRIADPDSFRQRLLTMGFSADEGQVVVIGSKRGDVGRDSQLADVLAGAFAGCTTGVRSGRLVALVEPGPDVRARLESVLARVPYRDLVAGLGRPCQDLGDYAMSYDQARAACELGLRGTGRSPVLTAHDLGIVPLASVPLGHLRTMVRDTLGPLLDADDQRGTDLVETLHAYLSNDRHLPATASALHVHYNTVRNRIARVEELLDVDVRDVEHRYRLETALRMHALTRAFSEVDEDVTA</sequence>
<dbReference type="Gene3D" id="1.10.10.2840">
    <property type="entry name" value="PucR C-terminal helix-turn-helix domain"/>
    <property type="match status" value="1"/>
</dbReference>
<dbReference type="RefSeq" id="WP_075024523.1">
    <property type="nucleotide sequence ID" value="NZ_CP083237.1"/>
</dbReference>
<gene>
    <name evidence="3" type="ORF">SAMN04489713_124104</name>
</gene>
<organism evidence="3 4">
    <name type="scientific">Actinomadura madurae</name>
    <dbReference type="NCBI Taxonomy" id="1993"/>
    <lineage>
        <taxon>Bacteria</taxon>
        <taxon>Bacillati</taxon>
        <taxon>Actinomycetota</taxon>
        <taxon>Actinomycetes</taxon>
        <taxon>Streptosporangiales</taxon>
        <taxon>Thermomonosporaceae</taxon>
        <taxon>Actinomadura</taxon>
    </lineage>
</organism>
<dbReference type="InterPro" id="IPR003018">
    <property type="entry name" value="GAF"/>
</dbReference>
<dbReference type="eggNOG" id="COG2508">
    <property type="taxonomic scope" value="Bacteria"/>
</dbReference>
<evidence type="ECO:0000259" key="2">
    <source>
        <dbReference type="SMART" id="SM00065"/>
    </source>
</evidence>
<dbReference type="Pfam" id="PF13556">
    <property type="entry name" value="HTH_30"/>
    <property type="match status" value="1"/>
</dbReference>